<dbReference type="OrthoDB" id="8482at2157"/>
<dbReference type="EMBL" id="CP003050">
    <property type="protein sequence ID" value="AGB15722.1"/>
    <property type="molecule type" value="Genomic_DNA"/>
</dbReference>
<gene>
    <name evidence="3" type="ordered locus">Halru_1105</name>
</gene>
<dbReference type="HOGENOM" id="CLU_060475_0_0_2"/>
<evidence type="ECO:0000259" key="1">
    <source>
        <dbReference type="Pfam" id="PF24038"/>
    </source>
</evidence>
<dbReference type="InterPro" id="IPR055771">
    <property type="entry name" value="DUF7347"/>
</dbReference>
<organism evidence="3 4">
    <name type="scientific">Halovivax ruber (strain DSM 18193 / JCM 13892 / XH-70)</name>
    <dbReference type="NCBI Taxonomy" id="797302"/>
    <lineage>
        <taxon>Archaea</taxon>
        <taxon>Methanobacteriati</taxon>
        <taxon>Methanobacteriota</taxon>
        <taxon>Stenosarchaea group</taxon>
        <taxon>Halobacteria</taxon>
        <taxon>Halobacteriales</taxon>
        <taxon>Natrialbaceae</taxon>
        <taxon>Halovivax</taxon>
    </lineage>
</organism>
<protein>
    <recommendedName>
        <fullName evidence="5">ArsR family transcriptional regulator</fullName>
    </recommendedName>
</protein>
<dbReference type="AlphaFoldDB" id="L0ICN3"/>
<accession>L0ICN3</accession>
<proteinExistence type="predicted"/>
<evidence type="ECO:0000259" key="2">
    <source>
        <dbReference type="Pfam" id="PF24042"/>
    </source>
</evidence>
<dbReference type="eggNOG" id="arCOG03860">
    <property type="taxonomic scope" value="Archaea"/>
</dbReference>
<keyword evidence="4" id="KW-1185">Reference proteome</keyword>
<evidence type="ECO:0008006" key="5">
    <source>
        <dbReference type="Google" id="ProtNLM"/>
    </source>
</evidence>
<sequence>MTREDSSNPGPAPSDPFALVGNEIRAAIVRALGDPDVRGGPPVAFSALRDRVDVDVRSSQFNYHLGQLVGHFVERTDDGYRIRPEGRVLYQALSAGSFDRRVTESTTPAGFACHYCEAPVDAVVHEGELRIQCPDCDYRYDVTTVPPGIDAAADLDLDGIARFTHQNHLAFARRVCPTCGQEPTATVLEPDETPFPTDDRRVVSAFVHCRNCNDARYLSIGEAVLADPALRAFCHDHGLDLLTTPLWELEFAATDRTVTVESRDPWRISLVVSLEGERLELIVDGDLTVLDRHCEGIEDA</sequence>
<dbReference type="RefSeq" id="WP_015300383.1">
    <property type="nucleotide sequence ID" value="NC_019964.1"/>
</dbReference>
<reference evidence="3" key="1">
    <citation type="submission" date="2011-09" db="EMBL/GenBank/DDBJ databases">
        <title>Complete sequence of Halovivax ruber XH-70.</title>
        <authorList>
            <consortium name="US DOE Joint Genome Institute"/>
            <person name="Lucas S."/>
            <person name="Han J."/>
            <person name="Lapidus A."/>
            <person name="Cheng J.-F."/>
            <person name="Goodwin L."/>
            <person name="Pitluck S."/>
            <person name="Peters L."/>
            <person name="Mikhailova N."/>
            <person name="Davenport K."/>
            <person name="Detter J.C."/>
            <person name="Han C."/>
            <person name="Tapia R."/>
            <person name="Land M."/>
            <person name="Hauser L."/>
            <person name="Kyrpides N."/>
            <person name="Ivanova N."/>
            <person name="Pagani I."/>
            <person name="Sproer C."/>
            <person name="Anderson I."/>
            <person name="Woyke T."/>
        </authorList>
    </citation>
    <scope>NUCLEOTIDE SEQUENCE</scope>
    <source>
        <strain evidence="3">XH-70</strain>
    </source>
</reference>
<dbReference type="Pfam" id="PF24038">
    <property type="entry name" value="DUF7347"/>
    <property type="match status" value="1"/>
</dbReference>
<dbReference type="GeneID" id="14375359"/>
<feature type="domain" description="DUF7351" evidence="2">
    <location>
        <begin position="112"/>
        <end position="289"/>
    </location>
</feature>
<evidence type="ECO:0000313" key="4">
    <source>
        <dbReference type="Proteomes" id="UP000010846"/>
    </source>
</evidence>
<dbReference type="Pfam" id="PF24042">
    <property type="entry name" value="DUF7351"/>
    <property type="match status" value="1"/>
</dbReference>
<name>L0ICN3_HALRX</name>
<dbReference type="Proteomes" id="UP000010846">
    <property type="component" value="Chromosome"/>
</dbReference>
<dbReference type="KEGG" id="hru:Halru_1105"/>
<feature type="domain" description="DUF7347" evidence="1">
    <location>
        <begin position="13"/>
        <end position="92"/>
    </location>
</feature>
<evidence type="ECO:0000313" key="3">
    <source>
        <dbReference type="EMBL" id="AGB15722.1"/>
    </source>
</evidence>
<dbReference type="InterPro" id="IPR055775">
    <property type="entry name" value="DUF7351"/>
</dbReference>
<dbReference type="STRING" id="797302.Halru_1105"/>